<keyword evidence="2 3" id="KW-0408">Iron</keyword>
<dbReference type="SUPFAM" id="SSF48695">
    <property type="entry name" value="Multiheme cytochromes"/>
    <property type="match status" value="1"/>
</dbReference>
<evidence type="ECO:0000313" key="5">
    <source>
        <dbReference type="EMBL" id="MCQ8184493.1"/>
    </source>
</evidence>
<evidence type="ECO:0000259" key="4">
    <source>
        <dbReference type="PROSITE" id="PS51007"/>
    </source>
</evidence>
<organism evidence="5 6">
    <name type="scientific">Parvularcula maris</name>
    <dbReference type="NCBI Taxonomy" id="2965077"/>
    <lineage>
        <taxon>Bacteria</taxon>
        <taxon>Pseudomonadati</taxon>
        <taxon>Pseudomonadota</taxon>
        <taxon>Alphaproteobacteria</taxon>
        <taxon>Parvularculales</taxon>
        <taxon>Parvularculaceae</taxon>
        <taxon>Parvularcula</taxon>
    </lineage>
</organism>
<reference evidence="5" key="1">
    <citation type="submission" date="2022-07" db="EMBL/GenBank/DDBJ databases">
        <title>Parvularcula maris sp. nov., an algicidal bacterium isolated from seawater.</title>
        <authorList>
            <person name="Li F."/>
        </authorList>
    </citation>
    <scope>NUCLEOTIDE SEQUENCE</scope>
    <source>
        <strain evidence="5">BGMRC 0090</strain>
    </source>
</reference>
<dbReference type="NCBIfam" id="TIGR03806">
    <property type="entry name" value="chp_HNE_0200"/>
    <property type="match status" value="1"/>
</dbReference>
<keyword evidence="1 3" id="KW-0479">Metal-binding</keyword>
<keyword evidence="6" id="KW-1185">Reference proteome</keyword>
<gene>
    <name evidence="5" type="ORF">NOG11_03750</name>
</gene>
<comment type="caution">
    <text evidence="5">The sequence shown here is derived from an EMBL/GenBank/DDBJ whole genome shotgun (WGS) entry which is preliminary data.</text>
</comment>
<proteinExistence type="predicted"/>
<dbReference type="GO" id="GO:0009055">
    <property type="term" value="F:electron transfer activity"/>
    <property type="evidence" value="ECO:0007669"/>
    <property type="project" value="InterPro"/>
</dbReference>
<name>A0A9X2L7H2_9PROT</name>
<dbReference type="InterPro" id="IPR036280">
    <property type="entry name" value="Multihaem_cyt_sf"/>
</dbReference>
<keyword evidence="3" id="KW-0349">Heme</keyword>
<dbReference type="GO" id="GO:0046872">
    <property type="term" value="F:metal ion binding"/>
    <property type="evidence" value="ECO:0007669"/>
    <property type="project" value="UniProtKB-KW"/>
</dbReference>
<dbReference type="AlphaFoldDB" id="A0A9X2L7H2"/>
<feature type="domain" description="Cytochrome c" evidence="4">
    <location>
        <begin position="163"/>
        <end position="258"/>
    </location>
</feature>
<protein>
    <recommendedName>
        <fullName evidence="4">Cytochrome c domain-containing protein</fullName>
    </recommendedName>
</protein>
<evidence type="ECO:0000256" key="1">
    <source>
        <dbReference type="ARBA" id="ARBA00022723"/>
    </source>
</evidence>
<evidence type="ECO:0000256" key="3">
    <source>
        <dbReference type="PROSITE-ProRule" id="PRU00433"/>
    </source>
</evidence>
<dbReference type="GO" id="GO:0020037">
    <property type="term" value="F:heme binding"/>
    <property type="evidence" value="ECO:0007669"/>
    <property type="project" value="InterPro"/>
</dbReference>
<dbReference type="Proteomes" id="UP001142610">
    <property type="component" value="Unassembled WGS sequence"/>
</dbReference>
<dbReference type="InterPro" id="IPR022269">
    <property type="entry name" value="SO_2930-like_C"/>
</dbReference>
<evidence type="ECO:0000256" key="2">
    <source>
        <dbReference type="ARBA" id="ARBA00023004"/>
    </source>
</evidence>
<dbReference type="InterPro" id="IPR009056">
    <property type="entry name" value="Cyt_c-like_dom"/>
</dbReference>
<dbReference type="PROSITE" id="PS51007">
    <property type="entry name" value="CYTC"/>
    <property type="match status" value="1"/>
</dbReference>
<evidence type="ECO:0000313" key="6">
    <source>
        <dbReference type="Proteomes" id="UP001142610"/>
    </source>
</evidence>
<dbReference type="EMBL" id="JANIBC010000002">
    <property type="protein sequence ID" value="MCQ8184493.1"/>
    <property type="molecule type" value="Genomic_DNA"/>
</dbReference>
<sequence>MLLTACGQERVRPSFHPEANPPTLSAWGALQVEKGRLILGEGVEPYTLNTPLFTDYASKLRTVWMLSGSASIGEEGSLDFPVGTVITKTFYYPEGEDGTVTAAAYQSVDLSSEVDLSTHRLIETRLLVRREDGWHPVSYVWNEEQTEATLKRTGAVVPLTLADHQQAGPFAYVVPNENQCAGCHAPDAASGRIEPLGPTAGQLSRREVVGDEEGEQLLRLAEAGFVTLGDEPAVVQTRWDDASASLDQRARSYLAANCAHCHNPQGPADTSGLDLSLGATGAAVGRCKPPIAAGSGTGGHRFGIEPGRPEASILTYRVGSTDPGAMMPELGRSLVHEEGLALLNQWIAEMDGTCSET</sequence>
<accession>A0A9X2L7H2</accession>